<evidence type="ECO:0000256" key="1">
    <source>
        <dbReference type="ARBA" id="ARBA00001946"/>
    </source>
</evidence>
<evidence type="ECO:0000256" key="2">
    <source>
        <dbReference type="ARBA" id="ARBA00012513"/>
    </source>
</evidence>
<evidence type="ECO:0000256" key="9">
    <source>
        <dbReference type="ARBA" id="ARBA00022840"/>
    </source>
</evidence>
<dbReference type="PROSITE" id="PS00107">
    <property type="entry name" value="PROTEIN_KINASE_ATP"/>
    <property type="match status" value="1"/>
</dbReference>
<dbReference type="AlphaFoldDB" id="A0A2J7QPI5"/>
<feature type="compositionally biased region" description="Basic and acidic residues" evidence="13">
    <location>
        <begin position="561"/>
        <end position="570"/>
    </location>
</feature>
<dbReference type="Proteomes" id="UP000235965">
    <property type="component" value="Unassembled WGS sequence"/>
</dbReference>
<name>A0A2J7QPI5_9NEOP</name>
<evidence type="ECO:0000313" key="17">
    <source>
        <dbReference type="Proteomes" id="UP000235965"/>
    </source>
</evidence>
<dbReference type="SMART" id="SM00133">
    <property type="entry name" value="S_TK_X"/>
    <property type="match status" value="1"/>
</dbReference>
<dbReference type="FunFam" id="3.30.200.20:FF:000103">
    <property type="entry name" value="Protein kinase C"/>
    <property type="match status" value="1"/>
</dbReference>
<dbReference type="InterPro" id="IPR000961">
    <property type="entry name" value="AGC-kinase_C"/>
</dbReference>
<dbReference type="OrthoDB" id="6764942at2759"/>
<dbReference type="SUPFAM" id="SSF56112">
    <property type="entry name" value="Protein kinase-like (PK-like)"/>
    <property type="match status" value="1"/>
</dbReference>
<feature type="domain" description="AGC-kinase C-terminal" evidence="15">
    <location>
        <begin position="335"/>
        <end position="403"/>
    </location>
</feature>
<keyword evidence="5" id="KW-0808">Transferase</keyword>
<dbReference type="EMBL" id="NEVH01012089">
    <property type="protein sequence ID" value="PNF30492.1"/>
    <property type="molecule type" value="Genomic_DNA"/>
</dbReference>
<evidence type="ECO:0000256" key="12">
    <source>
        <dbReference type="PROSITE-ProRule" id="PRU10141"/>
    </source>
</evidence>
<feature type="binding site" evidence="12">
    <location>
        <position position="99"/>
    </location>
    <ligand>
        <name>ATP</name>
        <dbReference type="ChEBI" id="CHEBI:30616"/>
    </ligand>
</feature>
<dbReference type="PROSITE" id="PS51285">
    <property type="entry name" value="AGC_KINASE_CTER"/>
    <property type="match status" value="1"/>
</dbReference>
<dbReference type="InParanoid" id="A0A2J7QPI5"/>
<keyword evidence="8" id="KW-0418">Kinase</keyword>
<keyword evidence="6" id="KW-0677">Repeat</keyword>
<accession>A0A2J7QPI5</accession>
<evidence type="ECO:0000256" key="8">
    <source>
        <dbReference type="ARBA" id="ARBA00022777"/>
    </source>
</evidence>
<comment type="cofactor">
    <cofactor evidence="1">
        <name>Mg(2+)</name>
        <dbReference type="ChEBI" id="CHEBI:18420"/>
    </cofactor>
</comment>
<dbReference type="InterPro" id="IPR000719">
    <property type="entry name" value="Prot_kinase_dom"/>
</dbReference>
<evidence type="ECO:0000313" key="16">
    <source>
        <dbReference type="EMBL" id="PNF30492.1"/>
    </source>
</evidence>
<evidence type="ECO:0000256" key="4">
    <source>
        <dbReference type="ARBA" id="ARBA00022553"/>
    </source>
</evidence>
<dbReference type="GO" id="GO:0004674">
    <property type="term" value="F:protein serine/threonine kinase activity"/>
    <property type="evidence" value="ECO:0007669"/>
    <property type="project" value="UniProtKB-KW"/>
</dbReference>
<dbReference type="Gene3D" id="1.10.510.10">
    <property type="entry name" value="Transferase(Phosphotransferase) domain 1"/>
    <property type="match status" value="1"/>
</dbReference>
<evidence type="ECO:0000259" key="14">
    <source>
        <dbReference type="PROSITE" id="PS50011"/>
    </source>
</evidence>
<comment type="caution">
    <text evidence="16">The sequence shown here is derived from an EMBL/GenBank/DDBJ whole genome shotgun (WGS) entry which is preliminary data.</text>
</comment>
<evidence type="ECO:0000256" key="13">
    <source>
        <dbReference type="SAM" id="MobiDB-lite"/>
    </source>
</evidence>
<comment type="catalytic activity">
    <reaction evidence="10">
        <text>L-threonyl-[protein] + ATP = O-phospho-L-threonyl-[protein] + ADP + H(+)</text>
        <dbReference type="Rhea" id="RHEA:46608"/>
        <dbReference type="Rhea" id="RHEA-COMP:11060"/>
        <dbReference type="Rhea" id="RHEA-COMP:11605"/>
        <dbReference type="ChEBI" id="CHEBI:15378"/>
        <dbReference type="ChEBI" id="CHEBI:30013"/>
        <dbReference type="ChEBI" id="CHEBI:30616"/>
        <dbReference type="ChEBI" id="CHEBI:61977"/>
        <dbReference type="ChEBI" id="CHEBI:456216"/>
        <dbReference type="EC" id="2.7.11.1"/>
    </reaction>
</comment>
<organism evidence="16 17">
    <name type="scientific">Cryptotermes secundus</name>
    <dbReference type="NCBI Taxonomy" id="105785"/>
    <lineage>
        <taxon>Eukaryota</taxon>
        <taxon>Metazoa</taxon>
        <taxon>Ecdysozoa</taxon>
        <taxon>Arthropoda</taxon>
        <taxon>Hexapoda</taxon>
        <taxon>Insecta</taxon>
        <taxon>Pterygota</taxon>
        <taxon>Neoptera</taxon>
        <taxon>Polyneoptera</taxon>
        <taxon>Dictyoptera</taxon>
        <taxon>Blattodea</taxon>
        <taxon>Blattoidea</taxon>
        <taxon>Termitoidae</taxon>
        <taxon>Kalotermitidae</taxon>
        <taxon>Cryptotermitinae</taxon>
        <taxon>Cryptotermes</taxon>
    </lineage>
</organism>
<evidence type="ECO:0000256" key="3">
    <source>
        <dbReference type="ARBA" id="ARBA00022527"/>
    </source>
</evidence>
<evidence type="ECO:0000256" key="10">
    <source>
        <dbReference type="ARBA" id="ARBA00047899"/>
    </source>
</evidence>
<protein>
    <recommendedName>
        <fullName evidence="2">non-specific serine/threonine protein kinase</fullName>
        <ecNumber evidence="2">2.7.11.1</ecNumber>
    </recommendedName>
</protein>
<keyword evidence="17" id="KW-1185">Reference proteome</keyword>
<dbReference type="InterPro" id="IPR008271">
    <property type="entry name" value="Ser/Thr_kinase_AS"/>
</dbReference>
<evidence type="ECO:0000256" key="5">
    <source>
        <dbReference type="ARBA" id="ARBA00022679"/>
    </source>
</evidence>
<gene>
    <name evidence="16" type="ORF">B7P43_G10867</name>
</gene>
<keyword evidence="3" id="KW-0723">Serine/threonine-protein kinase</keyword>
<dbReference type="SMART" id="SM00220">
    <property type="entry name" value="S_TKc"/>
    <property type="match status" value="1"/>
</dbReference>
<feature type="region of interest" description="Disordered" evidence="13">
    <location>
        <begin position="520"/>
        <end position="570"/>
    </location>
</feature>
<keyword evidence="9 12" id="KW-0067">ATP-binding</keyword>
<reference evidence="16 17" key="1">
    <citation type="submission" date="2017-12" db="EMBL/GenBank/DDBJ databases">
        <title>Hemimetabolous genomes reveal molecular basis of termite eusociality.</title>
        <authorList>
            <person name="Harrison M.C."/>
            <person name="Jongepier E."/>
            <person name="Robertson H.M."/>
            <person name="Arning N."/>
            <person name="Bitard-Feildel T."/>
            <person name="Chao H."/>
            <person name="Childers C.P."/>
            <person name="Dinh H."/>
            <person name="Doddapaneni H."/>
            <person name="Dugan S."/>
            <person name="Gowin J."/>
            <person name="Greiner C."/>
            <person name="Han Y."/>
            <person name="Hu H."/>
            <person name="Hughes D.S.T."/>
            <person name="Huylmans A.-K."/>
            <person name="Kemena C."/>
            <person name="Kremer L.P.M."/>
            <person name="Lee S.L."/>
            <person name="Lopez-Ezquerra A."/>
            <person name="Mallet L."/>
            <person name="Monroy-Kuhn J.M."/>
            <person name="Moser A."/>
            <person name="Murali S.C."/>
            <person name="Muzny D.M."/>
            <person name="Otani S."/>
            <person name="Piulachs M.-D."/>
            <person name="Poelchau M."/>
            <person name="Qu J."/>
            <person name="Schaub F."/>
            <person name="Wada-Katsumata A."/>
            <person name="Worley K.C."/>
            <person name="Xie Q."/>
            <person name="Ylla G."/>
            <person name="Poulsen M."/>
            <person name="Gibbs R.A."/>
            <person name="Schal C."/>
            <person name="Richards S."/>
            <person name="Belles X."/>
            <person name="Korb J."/>
            <person name="Bornberg-Bauer E."/>
        </authorList>
    </citation>
    <scope>NUCLEOTIDE SEQUENCE [LARGE SCALE GENOMIC DNA]</scope>
    <source>
        <tissue evidence="16">Whole body</tissue>
    </source>
</reference>
<evidence type="ECO:0000256" key="7">
    <source>
        <dbReference type="ARBA" id="ARBA00022741"/>
    </source>
</evidence>
<dbReference type="Gene3D" id="3.30.200.20">
    <property type="entry name" value="Phosphorylase Kinase, domain 1"/>
    <property type="match status" value="1"/>
</dbReference>
<evidence type="ECO:0000256" key="11">
    <source>
        <dbReference type="ARBA" id="ARBA00048679"/>
    </source>
</evidence>
<dbReference type="STRING" id="105785.A0A2J7QPI5"/>
<sequence>MESCERSKKGCGYRFRRFRDWILGFKTSHLALEIESLKNDIQVKDKIISELRKKNLTWAGRIGTSQFDLLRILGIGGYGTVYLAKKRGGADDGQLYAMKVLKKTSIIQGDDVKVAMAERRVLEAVGQHPFLTALHYAFQTDSKLYLVLDYMCGGTLLTHSYSRTFTEDDVRFYNVEITLALEHLHKLHIIHRDVKLENILLDSQGHAVLSDFGLSKIFLPHKVHRAHSTCGTLSYTAPEVIVKSDAGYDIAVDWWSLGIITYELLIGETPFERQNESLTNEELASRIITTEPDIPDDLSFDAADFISQLLVKDPQKRLGGGKDDAEELKRHPFLKGMNWSDMAQKKILAPFLPTKTNELDDTNFPEEFIQKIPAHLPATLPSNCDELFRGYSFVSPSCKIKNLEMGYSVTKRVQKRSDMEKRLMESDPRAATEKIKSLEAELIRANCVQQRYNWEKRRLRKDLRDAKKKITSLEVKLNKANCTRMRYNDKKSMLEIDLRDAIKRIQSLETKFAKATWKKYNKEPPRMQTQLRSGKKKKRSLEAELTEANRAQQMSKRNERRLKTDQRGAI</sequence>
<proteinExistence type="predicted"/>
<dbReference type="PROSITE" id="PS00108">
    <property type="entry name" value="PROTEIN_KINASE_ST"/>
    <property type="match status" value="1"/>
</dbReference>
<feature type="domain" description="Protein kinase" evidence="14">
    <location>
        <begin position="67"/>
        <end position="334"/>
    </location>
</feature>
<dbReference type="PANTHER" id="PTHR24351">
    <property type="entry name" value="RIBOSOMAL PROTEIN S6 KINASE"/>
    <property type="match status" value="1"/>
</dbReference>
<dbReference type="GO" id="GO:0005524">
    <property type="term" value="F:ATP binding"/>
    <property type="evidence" value="ECO:0007669"/>
    <property type="project" value="UniProtKB-UniRule"/>
</dbReference>
<dbReference type="PROSITE" id="PS50011">
    <property type="entry name" value="PROTEIN_KINASE_DOM"/>
    <property type="match status" value="1"/>
</dbReference>
<dbReference type="Pfam" id="PF00069">
    <property type="entry name" value="Pkinase"/>
    <property type="match status" value="1"/>
</dbReference>
<dbReference type="FunFam" id="1.10.510.10:FF:000109">
    <property type="entry name" value="Ribosomal protein S6 kinase"/>
    <property type="match status" value="1"/>
</dbReference>
<dbReference type="InterPro" id="IPR017441">
    <property type="entry name" value="Protein_kinase_ATP_BS"/>
</dbReference>
<dbReference type="InterPro" id="IPR011009">
    <property type="entry name" value="Kinase-like_dom_sf"/>
</dbReference>
<dbReference type="EC" id="2.7.11.1" evidence="2"/>
<keyword evidence="7 12" id="KW-0547">Nucleotide-binding</keyword>
<evidence type="ECO:0000256" key="6">
    <source>
        <dbReference type="ARBA" id="ARBA00022737"/>
    </source>
</evidence>
<keyword evidence="4" id="KW-0597">Phosphoprotein</keyword>
<comment type="catalytic activity">
    <reaction evidence="11">
        <text>L-seryl-[protein] + ATP = O-phospho-L-seryl-[protein] + ADP + H(+)</text>
        <dbReference type="Rhea" id="RHEA:17989"/>
        <dbReference type="Rhea" id="RHEA-COMP:9863"/>
        <dbReference type="Rhea" id="RHEA-COMP:11604"/>
        <dbReference type="ChEBI" id="CHEBI:15378"/>
        <dbReference type="ChEBI" id="CHEBI:29999"/>
        <dbReference type="ChEBI" id="CHEBI:30616"/>
        <dbReference type="ChEBI" id="CHEBI:83421"/>
        <dbReference type="ChEBI" id="CHEBI:456216"/>
        <dbReference type="EC" id="2.7.11.1"/>
    </reaction>
</comment>
<evidence type="ECO:0000259" key="15">
    <source>
        <dbReference type="PROSITE" id="PS51285"/>
    </source>
</evidence>